<dbReference type="AlphaFoldDB" id="A0A2M9ZCJ7"/>
<comment type="similarity">
    <text evidence="1">Belongs to the short-chain dehydrogenases/reductases (SDR) family.</text>
</comment>
<reference evidence="3 4" key="1">
    <citation type="submission" date="2017-07" db="EMBL/GenBank/DDBJ databases">
        <title>Leptospira spp. isolated from tropical soils.</title>
        <authorList>
            <person name="Thibeaux R."/>
            <person name="Iraola G."/>
            <person name="Ferres I."/>
            <person name="Bierque E."/>
            <person name="Girault D."/>
            <person name="Soupe-Gilbert M.-E."/>
            <person name="Picardeau M."/>
            <person name="Goarant C."/>
        </authorList>
    </citation>
    <scope>NUCLEOTIDE SEQUENCE [LARGE SCALE GENOMIC DNA]</scope>
    <source>
        <strain evidence="3 4">FH2-C-A2</strain>
    </source>
</reference>
<dbReference type="SUPFAM" id="SSF51735">
    <property type="entry name" value="NAD(P)-binding Rossmann-fold domains"/>
    <property type="match status" value="1"/>
</dbReference>
<evidence type="ECO:0000256" key="1">
    <source>
        <dbReference type="ARBA" id="ARBA00006484"/>
    </source>
</evidence>
<keyword evidence="2" id="KW-0560">Oxidoreductase</keyword>
<dbReference type="PANTHER" id="PTHR42901:SF1">
    <property type="entry name" value="ALCOHOL DEHYDROGENASE"/>
    <property type="match status" value="1"/>
</dbReference>
<dbReference type="PROSITE" id="PS00061">
    <property type="entry name" value="ADH_SHORT"/>
    <property type="match status" value="1"/>
</dbReference>
<comment type="caution">
    <text evidence="3">The sequence shown here is derived from an EMBL/GenBank/DDBJ whole genome shotgun (WGS) entry which is preliminary data.</text>
</comment>
<accession>A0A2M9ZCJ7</accession>
<dbReference type="Proteomes" id="UP000231912">
    <property type="component" value="Unassembled WGS sequence"/>
</dbReference>
<dbReference type="PANTHER" id="PTHR42901">
    <property type="entry name" value="ALCOHOL DEHYDROGENASE"/>
    <property type="match status" value="1"/>
</dbReference>
<evidence type="ECO:0000313" key="4">
    <source>
        <dbReference type="Proteomes" id="UP000231912"/>
    </source>
</evidence>
<name>A0A2M9ZCJ7_9LEPT</name>
<organism evidence="3 4">
    <name type="scientific">Leptospira wolffii</name>
    <dbReference type="NCBI Taxonomy" id="409998"/>
    <lineage>
        <taxon>Bacteria</taxon>
        <taxon>Pseudomonadati</taxon>
        <taxon>Spirochaetota</taxon>
        <taxon>Spirochaetia</taxon>
        <taxon>Leptospirales</taxon>
        <taxon>Leptospiraceae</taxon>
        <taxon>Leptospira</taxon>
    </lineage>
</organism>
<dbReference type="GO" id="GO:0016491">
    <property type="term" value="F:oxidoreductase activity"/>
    <property type="evidence" value="ECO:0007669"/>
    <property type="project" value="UniProtKB-KW"/>
</dbReference>
<dbReference type="InterPro" id="IPR002347">
    <property type="entry name" value="SDR_fam"/>
</dbReference>
<proteinExistence type="inferred from homology"/>
<sequence length="227" mass="24675">MESKNILVVGAGSGIGKALLEKLNAIPGYFPIGISRRGIHLESSPEKGRNYFCDLGNPEATLKFSLALLGYWKSIDAVYFASGDGLFLKIEDLEWEDLQRHLTLNLSAPILLTSKLLPALGSGSLLCYISSTAGKQGFPESSPYCASKHGIAGFAKAIREEVKNRDIRVSVVYAGAIDTSIWDGREGFDREDMIPVADAAELLANIYSQPRTFNQDEILLLPPKGVL</sequence>
<dbReference type="CDD" id="cd05233">
    <property type="entry name" value="SDR_c"/>
    <property type="match status" value="1"/>
</dbReference>
<protein>
    <submittedName>
        <fullName evidence="3">3-oxoacyl-ACP reductase</fullName>
    </submittedName>
</protein>
<dbReference type="Pfam" id="PF00106">
    <property type="entry name" value="adh_short"/>
    <property type="match status" value="1"/>
</dbReference>
<dbReference type="PRINTS" id="PR00081">
    <property type="entry name" value="GDHRDH"/>
</dbReference>
<gene>
    <name evidence="3" type="ORF">CH371_11110</name>
</gene>
<evidence type="ECO:0000256" key="2">
    <source>
        <dbReference type="ARBA" id="ARBA00023002"/>
    </source>
</evidence>
<dbReference type="EMBL" id="NPDT01000003">
    <property type="protein sequence ID" value="PJZ66057.1"/>
    <property type="molecule type" value="Genomic_DNA"/>
</dbReference>
<dbReference type="InterPro" id="IPR020904">
    <property type="entry name" value="Sc_DH/Rdtase_CS"/>
</dbReference>
<dbReference type="Gene3D" id="3.40.50.720">
    <property type="entry name" value="NAD(P)-binding Rossmann-like Domain"/>
    <property type="match status" value="1"/>
</dbReference>
<dbReference type="RefSeq" id="WP_100758930.1">
    <property type="nucleotide sequence ID" value="NZ_NPDT01000003.1"/>
</dbReference>
<dbReference type="InterPro" id="IPR036291">
    <property type="entry name" value="NAD(P)-bd_dom_sf"/>
</dbReference>
<evidence type="ECO:0000313" key="3">
    <source>
        <dbReference type="EMBL" id="PJZ66057.1"/>
    </source>
</evidence>